<organism evidence="1 2">
    <name type="scientific">Phytophthora megakarya</name>
    <dbReference type="NCBI Taxonomy" id="4795"/>
    <lineage>
        <taxon>Eukaryota</taxon>
        <taxon>Sar</taxon>
        <taxon>Stramenopiles</taxon>
        <taxon>Oomycota</taxon>
        <taxon>Peronosporomycetes</taxon>
        <taxon>Peronosporales</taxon>
        <taxon>Peronosporaceae</taxon>
        <taxon>Phytophthora</taxon>
    </lineage>
</organism>
<dbReference type="EMBL" id="NBNE01001429">
    <property type="protein sequence ID" value="OWZ14050.1"/>
    <property type="molecule type" value="Genomic_DNA"/>
</dbReference>
<accession>A0A225WB33</accession>
<gene>
    <name evidence="1" type="ORF">PHMEG_00012523</name>
</gene>
<sequence length="79" mass="8707">MGKTLDSFCLKRNGGGYVSKTIPFLKSDLKRICCCAAVLCLLWYLSGRASDLAMLQMQNVSVDAGGVLFLRLIRMKTSE</sequence>
<proteinExistence type="predicted"/>
<reference evidence="2" key="1">
    <citation type="submission" date="2017-03" db="EMBL/GenBank/DDBJ databases">
        <title>Phytopthora megakarya and P. palmivora, two closely related causual agents of cacao black pod achieved similar genome size and gene model numbers by different mechanisms.</title>
        <authorList>
            <person name="Ali S."/>
            <person name="Shao J."/>
            <person name="Larry D.J."/>
            <person name="Kronmiller B."/>
            <person name="Shen D."/>
            <person name="Strem M.D."/>
            <person name="Melnick R.L."/>
            <person name="Guiltinan M.J."/>
            <person name="Tyler B.M."/>
            <person name="Meinhardt L.W."/>
            <person name="Bailey B.A."/>
        </authorList>
    </citation>
    <scope>NUCLEOTIDE SEQUENCE [LARGE SCALE GENOMIC DNA]</scope>
    <source>
        <strain evidence="2">zdho120</strain>
    </source>
</reference>
<keyword evidence="2" id="KW-1185">Reference proteome</keyword>
<dbReference type="STRING" id="4795.A0A225WB33"/>
<dbReference type="AlphaFoldDB" id="A0A225WB33"/>
<dbReference type="OrthoDB" id="91344at2759"/>
<evidence type="ECO:0000313" key="2">
    <source>
        <dbReference type="Proteomes" id="UP000198211"/>
    </source>
</evidence>
<comment type="caution">
    <text evidence="1">The sequence shown here is derived from an EMBL/GenBank/DDBJ whole genome shotgun (WGS) entry which is preliminary data.</text>
</comment>
<evidence type="ECO:0000313" key="1">
    <source>
        <dbReference type="EMBL" id="OWZ14050.1"/>
    </source>
</evidence>
<protein>
    <submittedName>
        <fullName evidence="1">Uncharacterized protein</fullName>
    </submittedName>
</protein>
<dbReference type="Proteomes" id="UP000198211">
    <property type="component" value="Unassembled WGS sequence"/>
</dbReference>
<name>A0A225WB33_9STRA</name>